<feature type="transmembrane region" description="Helical" evidence="3">
    <location>
        <begin position="293"/>
        <end position="314"/>
    </location>
</feature>
<evidence type="ECO:0000313" key="5">
    <source>
        <dbReference type="EMBL" id="SIN85186.1"/>
    </source>
</evidence>
<name>A0A1N6EQ72_9MICO</name>
<evidence type="ECO:0000259" key="4">
    <source>
        <dbReference type="Pfam" id="PF06738"/>
    </source>
</evidence>
<feature type="transmembrane region" description="Helical" evidence="3">
    <location>
        <begin position="196"/>
        <end position="217"/>
    </location>
</feature>
<dbReference type="Proteomes" id="UP000184699">
    <property type="component" value="Unassembled WGS sequence"/>
</dbReference>
<feature type="transmembrane region" description="Helical" evidence="3">
    <location>
        <begin position="167"/>
        <end position="190"/>
    </location>
</feature>
<keyword evidence="3" id="KW-1133">Transmembrane helix</keyword>
<evidence type="ECO:0000256" key="1">
    <source>
        <dbReference type="ARBA" id="ARBA00034125"/>
    </source>
</evidence>
<dbReference type="InterPro" id="IPR010619">
    <property type="entry name" value="ThrE-like_N"/>
</dbReference>
<feature type="transmembrane region" description="Helical" evidence="3">
    <location>
        <begin position="320"/>
        <end position="337"/>
    </location>
</feature>
<proteinExistence type="inferred from homology"/>
<dbReference type="RefSeq" id="WP_074259616.1">
    <property type="nucleotide sequence ID" value="NZ_FSRJ01000002.1"/>
</dbReference>
<dbReference type="PANTHER" id="PTHR31082">
    <property type="entry name" value="PHEROMONE-REGULATED MEMBRANE PROTEIN 10"/>
    <property type="match status" value="1"/>
</dbReference>
<keyword evidence="3" id="KW-0472">Membrane</keyword>
<dbReference type="GO" id="GO:0022857">
    <property type="term" value="F:transmembrane transporter activity"/>
    <property type="evidence" value="ECO:0007669"/>
    <property type="project" value="InterPro"/>
</dbReference>
<reference evidence="6" key="1">
    <citation type="submission" date="2016-11" db="EMBL/GenBank/DDBJ databases">
        <authorList>
            <person name="Varghese N."/>
            <person name="Submissions S."/>
        </authorList>
    </citation>
    <scope>NUCLEOTIDE SEQUENCE [LARGE SCALE GENOMIC DNA]</scope>
    <source>
        <strain evidence="6">DSM 8595</strain>
    </source>
</reference>
<feature type="transmembrane region" description="Helical" evidence="3">
    <location>
        <begin position="380"/>
        <end position="401"/>
    </location>
</feature>
<feature type="transmembrane region" description="Helical" evidence="3">
    <location>
        <begin position="229"/>
        <end position="254"/>
    </location>
</feature>
<dbReference type="STRING" id="232089.SAMN05443544_1361"/>
<feature type="transmembrane region" description="Helical" evidence="3">
    <location>
        <begin position="144"/>
        <end position="160"/>
    </location>
</feature>
<feature type="region of interest" description="Disordered" evidence="2">
    <location>
        <begin position="435"/>
        <end position="474"/>
    </location>
</feature>
<accession>A0A1N6EQ72</accession>
<feature type="domain" description="Threonine/serine exporter-like N-terminal" evidence="4">
    <location>
        <begin position="13"/>
        <end position="248"/>
    </location>
</feature>
<evidence type="ECO:0000256" key="3">
    <source>
        <dbReference type="SAM" id="Phobius"/>
    </source>
</evidence>
<feature type="transmembrane region" description="Helical" evidence="3">
    <location>
        <begin position="266"/>
        <end position="286"/>
    </location>
</feature>
<dbReference type="InterPro" id="IPR051361">
    <property type="entry name" value="ThrE/Ser_Exporter"/>
</dbReference>
<feature type="transmembrane region" description="Helical" evidence="3">
    <location>
        <begin position="349"/>
        <end position="368"/>
    </location>
</feature>
<protein>
    <submittedName>
        <fullName evidence="5">Uncharacterized membrane protein YjjP, DUF1212 family</fullName>
    </submittedName>
</protein>
<keyword evidence="3" id="KW-0812">Transmembrane</keyword>
<dbReference type="EMBL" id="FSRJ01000002">
    <property type="protein sequence ID" value="SIN85186.1"/>
    <property type="molecule type" value="Genomic_DNA"/>
</dbReference>
<evidence type="ECO:0000313" key="6">
    <source>
        <dbReference type="Proteomes" id="UP000184699"/>
    </source>
</evidence>
<evidence type="ECO:0000256" key="2">
    <source>
        <dbReference type="SAM" id="MobiDB-lite"/>
    </source>
</evidence>
<dbReference type="AlphaFoldDB" id="A0A1N6EQ72"/>
<comment type="similarity">
    <text evidence="1">Belongs to the ThrE exporter (TC 2.A.79) family.</text>
</comment>
<sequence>MAEASEQALLRRFLLGLAEGMNAAADSTDKIRDTLVKVSSAYGRDDTDVVVLPTVILIETGSGEGGRVAIRSSLNASFRFDQIAALYRLIEVARRAEITPLDGITRLNEIGAMKPTHGWVVRTFGHAVLTTGLALLLAPTWQGALVAFVLGAFIGVAKLVRSPTLQIVFPVFAAFACATAVFLIAPYFAVGDPIRLLIAPLATFLPGGVLTTAVVELAAGQMLAGASRLVFGLVQLSLLAFGILAAGTLVGVASSSYVALDSGEVFPWWVALFGVLLFAIGNYLHFSAPPRTFGWVLLVLLVAYSGQVVGGALIGASVSGFIGALAMTPVVLWVATLRHGAPSQLTFLPAFWLLVPGAAGLVGLTEAIGTTRGYADFADALVSIMSIALGVLIGTALYRVVHQGAEEIADFHIDVPAALVEEETPPFWARLLPGTPRSFWGGRRRGSTPAERADASPPPQLAEKSAPSSQATGS</sequence>
<dbReference type="PANTHER" id="PTHR31082:SF4">
    <property type="entry name" value="PHEROMONE-REGULATED MEMBRANE PROTEIN 10"/>
    <property type="match status" value="1"/>
</dbReference>
<organism evidence="5 6">
    <name type="scientific">Agromyces cerinus subsp. cerinus</name>
    <dbReference type="NCBI Taxonomy" id="232089"/>
    <lineage>
        <taxon>Bacteria</taxon>
        <taxon>Bacillati</taxon>
        <taxon>Actinomycetota</taxon>
        <taxon>Actinomycetes</taxon>
        <taxon>Micrococcales</taxon>
        <taxon>Microbacteriaceae</taxon>
        <taxon>Agromyces</taxon>
    </lineage>
</organism>
<dbReference type="OrthoDB" id="235893at2"/>
<dbReference type="Pfam" id="PF06738">
    <property type="entry name" value="ThrE"/>
    <property type="match status" value="1"/>
</dbReference>
<gene>
    <name evidence="5" type="ORF">SAMN05443544_1361</name>
</gene>
<keyword evidence="6" id="KW-1185">Reference proteome</keyword>